<accession>A0A0F9RZ19</accession>
<protein>
    <submittedName>
        <fullName evidence="1">Uncharacterized protein</fullName>
    </submittedName>
</protein>
<name>A0A0F9RZ19_9ZZZZ</name>
<proteinExistence type="predicted"/>
<gene>
    <name evidence="1" type="ORF">LCGC14_0836800</name>
</gene>
<dbReference type="EMBL" id="LAZR01002429">
    <property type="protein sequence ID" value="KKN30166.1"/>
    <property type="molecule type" value="Genomic_DNA"/>
</dbReference>
<sequence length="73" mass="8662">MTRHNADIHNIDDLLARVREAWIKSPDLRFGQLIVGVLMPEIFCPEIFYIKDRYLRGRLEQWMTKNSETNKTG</sequence>
<reference evidence="1" key="1">
    <citation type="journal article" date="2015" name="Nature">
        <title>Complex archaea that bridge the gap between prokaryotes and eukaryotes.</title>
        <authorList>
            <person name="Spang A."/>
            <person name="Saw J.H."/>
            <person name="Jorgensen S.L."/>
            <person name="Zaremba-Niedzwiedzka K."/>
            <person name="Martijn J."/>
            <person name="Lind A.E."/>
            <person name="van Eijk R."/>
            <person name="Schleper C."/>
            <person name="Guy L."/>
            <person name="Ettema T.J."/>
        </authorList>
    </citation>
    <scope>NUCLEOTIDE SEQUENCE</scope>
</reference>
<organism evidence="1">
    <name type="scientific">marine sediment metagenome</name>
    <dbReference type="NCBI Taxonomy" id="412755"/>
    <lineage>
        <taxon>unclassified sequences</taxon>
        <taxon>metagenomes</taxon>
        <taxon>ecological metagenomes</taxon>
    </lineage>
</organism>
<comment type="caution">
    <text evidence="1">The sequence shown here is derived from an EMBL/GenBank/DDBJ whole genome shotgun (WGS) entry which is preliminary data.</text>
</comment>
<dbReference type="AlphaFoldDB" id="A0A0F9RZ19"/>
<evidence type="ECO:0000313" key="1">
    <source>
        <dbReference type="EMBL" id="KKN30166.1"/>
    </source>
</evidence>